<evidence type="ECO:0000313" key="4">
    <source>
        <dbReference type="EMBL" id="HJG29465.1"/>
    </source>
</evidence>
<dbReference type="GO" id="GO:0003677">
    <property type="term" value="F:DNA binding"/>
    <property type="evidence" value="ECO:0007669"/>
    <property type="project" value="UniProtKB-UniRule"/>
</dbReference>
<dbReference type="Pfam" id="PF00440">
    <property type="entry name" value="TetR_N"/>
    <property type="match status" value="1"/>
</dbReference>
<evidence type="ECO:0000256" key="2">
    <source>
        <dbReference type="PROSITE-ProRule" id="PRU00335"/>
    </source>
</evidence>
<accession>A0A921ILG1</accession>
<dbReference type="EMBL" id="DYVE01000321">
    <property type="protein sequence ID" value="HJG29465.1"/>
    <property type="molecule type" value="Genomic_DNA"/>
</dbReference>
<reference evidence="4" key="1">
    <citation type="journal article" date="2021" name="PeerJ">
        <title>Extensive microbial diversity within the chicken gut microbiome revealed by metagenomics and culture.</title>
        <authorList>
            <person name="Gilroy R."/>
            <person name="Ravi A."/>
            <person name="Getino M."/>
            <person name="Pursley I."/>
            <person name="Horton D.L."/>
            <person name="Alikhan N.F."/>
            <person name="Baker D."/>
            <person name="Gharbi K."/>
            <person name="Hall N."/>
            <person name="Watson M."/>
            <person name="Adriaenssens E.M."/>
            <person name="Foster-Nyarko E."/>
            <person name="Jarju S."/>
            <person name="Secka A."/>
            <person name="Antonio M."/>
            <person name="Oren A."/>
            <person name="Chaudhuri R.R."/>
            <person name="La Ragione R."/>
            <person name="Hildebrand F."/>
            <person name="Pallen M.J."/>
        </authorList>
    </citation>
    <scope>NUCLEOTIDE SEQUENCE</scope>
    <source>
        <strain evidence="4">ChiBcec21-2208</strain>
    </source>
</reference>
<dbReference type="AlphaFoldDB" id="A0A921ILG1"/>
<dbReference type="PROSITE" id="PS50977">
    <property type="entry name" value="HTH_TETR_2"/>
    <property type="match status" value="1"/>
</dbReference>
<comment type="caution">
    <text evidence="4">The sequence shown here is derived from an EMBL/GenBank/DDBJ whole genome shotgun (WGS) entry which is preliminary data.</text>
</comment>
<dbReference type="SUPFAM" id="SSF46689">
    <property type="entry name" value="Homeodomain-like"/>
    <property type="match status" value="1"/>
</dbReference>
<gene>
    <name evidence="4" type="ORF">K8V20_12575</name>
</gene>
<feature type="DNA-binding region" description="H-T-H motif" evidence="2">
    <location>
        <begin position="29"/>
        <end position="48"/>
    </location>
</feature>
<evidence type="ECO:0000259" key="3">
    <source>
        <dbReference type="PROSITE" id="PS50977"/>
    </source>
</evidence>
<proteinExistence type="predicted"/>
<name>A0A921ILG1_9FIRM</name>
<sequence>MPRTKQIEKQDILGAAAEVVRQKGEQALTVRNIAAQLGCSTQPLYYEFANIDQLRAELLPYVREHYLQFRCSNYKAFGRHFLNFARQEKELFRFVYLRRRNPGETLLDDVNCEETVRLLAKNLEMPAQTARAMHRQMQFRCYGLGVMLATCYCEMTQEEIERELTEFYCMILRHYKGITDDTQLQYWLERSRNLIQ</sequence>
<dbReference type="InterPro" id="IPR009057">
    <property type="entry name" value="Homeodomain-like_sf"/>
</dbReference>
<reference evidence="4" key="2">
    <citation type="submission" date="2021-09" db="EMBL/GenBank/DDBJ databases">
        <authorList>
            <person name="Gilroy R."/>
        </authorList>
    </citation>
    <scope>NUCLEOTIDE SEQUENCE</scope>
    <source>
        <strain evidence="4">ChiBcec21-2208</strain>
    </source>
</reference>
<dbReference type="InterPro" id="IPR001647">
    <property type="entry name" value="HTH_TetR"/>
</dbReference>
<dbReference type="Gene3D" id="1.10.357.10">
    <property type="entry name" value="Tetracycline Repressor, domain 2"/>
    <property type="match status" value="1"/>
</dbReference>
<organism evidence="4 5">
    <name type="scientific">Subdoligranulum variabile</name>
    <dbReference type="NCBI Taxonomy" id="214851"/>
    <lineage>
        <taxon>Bacteria</taxon>
        <taxon>Bacillati</taxon>
        <taxon>Bacillota</taxon>
        <taxon>Clostridia</taxon>
        <taxon>Eubacteriales</taxon>
        <taxon>Oscillospiraceae</taxon>
        <taxon>Subdoligranulum</taxon>
    </lineage>
</organism>
<protein>
    <submittedName>
        <fullName evidence="4">TetR/AcrR family transcriptional regulator</fullName>
    </submittedName>
</protein>
<feature type="domain" description="HTH tetR-type" evidence="3">
    <location>
        <begin position="6"/>
        <end position="66"/>
    </location>
</feature>
<keyword evidence="1 2" id="KW-0238">DNA-binding</keyword>
<evidence type="ECO:0000256" key="1">
    <source>
        <dbReference type="ARBA" id="ARBA00023125"/>
    </source>
</evidence>
<dbReference type="Proteomes" id="UP000782880">
    <property type="component" value="Unassembled WGS sequence"/>
</dbReference>
<evidence type="ECO:0000313" key="5">
    <source>
        <dbReference type="Proteomes" id="UP000782880"/>
    </source>
</evidence>